<gene>
    <name evidence="1" type="ORF">MPNT_30021</name>
</gene>
<dbReference type="Proteomes" id="UP000663859">
    <property type="component" value="Unassembled WGS sequence"/>
</dbReference>
<dbReference type="EMBL" id="CAJNOB010000023">
    <property type="protein sequence ID" value="CAF0698794.1"/>
    <property type="molecule type" value="Genomic_DNA"/>
</dbReference>
<dbReference type="AlphaFoldDB" id="A0A8J2BPC2"/>
<comment type="caution">
    <text evidence="1">The sequence shown here is derived from an EMBL/GenBank/DDBJ whole genome shotgun (WGS) entry which is preliminary data.</text>
</comment>
<evidence type="ECO:0000313" key="1">
    <source>
        <dbReference type="EMBL" id="CAF0698794.1"/>
    </source>
</evidence>
<dbReference type="RefSeq" id="WP_174582034.1">
    <property type="nucleotide sequence ID" value="NZ_CAJNOB010000023.1"/>
</dbReference>
<reference evidence="1" key="1">
    <citation type="submission" date="2021-02" db="EMBL/GenBank/DDBJ databases">
        <authorList>
            <person name="Cremers G."/>
            <person name="Picone N."/>
        </authorList>
    </citation>
    <scope>NUCLEOTIDE SEQUENCE</scope>
    <source>
        <strain evidence="1">PQ17</strain>
    </source>
</reference>
<sequence>MRWYDKAAGGYGEVGFFWDEAQSYVSGRNFPWQGRGIVPTVLTREMGDKKGILPRFEKDRRWWKLLGEKWESETVLEELLQ</sequence>
<name>A0A8J2BPC2_9BACT</name>
<accession>A0A8J2BPC2</accession>
<protein>
    <submittedName>
        <fullName evidence="1">Uncharacterized protein</fullName>
    </submittedName>
</protein>
<evidence type="ECO:0000313" key="2">
    <source>
        <dbReference type="Proteomes" id="UP000663859"/>
    </source>
</evidence>
<organism evidence="1 2">
    <name type="scientific">Candidatus Methylacidithermus pantelleriae</name>
    <dbReference type="NCBI Taxonomy" id="2744239"/>
    <lineage>
        <taxon>Bacteria</taxon>
        <taxon>Pseudomonadati</taxon>
        <taxon>Verrucomicrobiota</taxon>
        <taxon>Methylacidiphilae</taxon>
        <taxon>Methylacidiphilales</taxon>
        <taxon>Methylacidiphilaceae</taxon>
        <taxon>Candidatus Methylacidithermus</taxon>
    </lineage>
</organism>
<proteinExistence type="predicted"/>
<keyword evidence="2" id="KW-1185">Reference proteome</keyword>